<dbReference type="KEGG" id="plia:E4191_07665"/>
<accession>A0A4P7HN51</accession>
<protein>
    <submittedName>
        <fullName evidence="3">Terminase</fullName>
    </submittedName>
</protein>
<gene>
    <name evidence="3" type="ORF">E4191_07665</name>
</gene>
<dbReference type="NCBIfam" id="TIGR01630">
    <property type="entry name" value="psiM2_ORF9"/>
    <property type="match status" value="1"/>
</dbReference>
<dbReference type="AlphaFoldDB" id="A0A4P7HN51"/>
<dbReference type="InterPro" id="IPR035421">
    <property type="entry name" value="Terminase_6C"/>
</dbReference>
<sequence length="487" mass="54499">MLRKRTFPAIDLIALEREACRRSLATFAKRAWHVLEPATALKWGWALDAICAHLEAVTRGEITRLLMNVPPGTMKSLLTGVIWPAWEWGPQGMPQKRFLATAHKQDLAIRDNVKCRRLIQSEWYQTRWPVPLVHDQNMKTKFETVQTGFREAMAFTSMTGARGDRVILDDPLAADDANSDAALLAAELSFLEALPTRINNDRSAIVVIMQRLHERDTSGLILSKGLPYTHLCLPMRFEAERRCETSIGFRDPRETEGELLFADRFPVEQVKELERTLGSYATAGQLQQRPVPRGGGLFKKSWFGTVKALPTSCRFVRAWDLAATEDKEAAATAGVLIARAPDGRFIVVDATREQLGPMGVERLMKATAEQDQATYGLVRGSYPQDPGQAGKAQAQHIMRHVLTGFDYHFSPETGDKETRALPLAAQAEAGNVFLLEGPWNDGFLDEVAAFPMGKWKDQVDAASRAFTELTTEERAQVAMFLKKRHRS</sequence>
<name>A0A4P7HN51_9RHOB</name>
<dbReference type="EMBL" id="CP038439">
    <property type="protein sequence ID" value="QBX34601.1"/>
    <property type="molecule type" value="Genomic_DNA"/>
</dbReference>
<feature type="domain" description="Terminase large subunit gp17-like C-terminal" evidence="2">
    <location>
        <begin position="318"/>
        <end position="466"/>
    </location>
</feature>
<reference evidence="4" key="1">
    <citation type="submission" date="2019-03" db="EMBL/GenBank/DDBJ databases">
        <authorList>
            <person name="Li J."/>
        </authorList>
    </citation>
    <scope>NUCLEOTIDE SEQUENCE [LARGE SCALE GENOMIC DNA]</scope>
    <source>
        <strain evidence="4">2251</strain>
    </source>
</reference>
<evidence type="ECO:0000259" key="2">
    <source>
        <dbReference type="Pfam" id="PF17289"/>
    </source>
</evidence>
<organism evidence="3 4">
    <name type="scientific">Paracoccus liaowanqingii</name>
    <dbReference type="NCBI Taxonomy" id="2560053"/>
    <lineage>
        <taxon>Bacteria</taxon>
        <taxon>Pseudomonadati</taxon>
        <taxon>Pseudomonadota</taxon>
        <taxon>Alphaproteobacteria</taxon>
        <taxon>Rhodobacterales</taxon>
        <taxon>Paracoccaceae</taxon>
        <taxon>Paracoccus</taxon>
    </lineage>
</organism>
<dbReference type="Pfam" id="PF17289">
    <property type="entry name" value="Terminase_6C"/>
    <property type="match status" value="1"/>
</dbReference>
<dbReference type="RefSeq" id="WP_135312890.1">
    <property type="nucleotide sequence ID" value="NZ_CP038439.1"/>
</dbReference>
<dbReference type="Proteomes" id="UP000296374">
    <property type="component" value="Chromosome"/>
</dbReference>
<evidence type="ECO:0000256" key="1">
    <source>
        <dbReference type="ARBA" id="ARBA00022612"/>
    </source>
</evidence>
<evidence type="ECO:0000313" key="3">
    <source>
        <dbReference type="EMBL" id="QBX34601.1"/>
    </source>
</evidence>
<dbReference type="InterPro" id="IPR006517">
    <property type="entry name" value="Phage_terminase_lsu-like_C"/>
</dbReference>
<proteinExistence type="predicted"/>
<keyword evidence="1" id="KW-1188">Viral release from host cell</keyword>
<evidence type="ECO:0000313" key="4">
    <source>
        <dbReference type="Proteomes" id="UP000296374"/>
    </source>
</evidence>